<dbReference type="SUPFAM" id="SSF48452">
    <property type="entry name" value="TPR-like"/>
    <property type="match status" value="2"/>
</dbReference>
<evidence type="ECO:0000256" key="4">
    <source>
        <dbReference type="SAM" id="SignalP"/>
    </source>
</evidence>
<dbReference type="Pfam" id="PF13176">
    <property type="entry name" value="TPR_7"/>
    <property type="match status" value="1"/>
</dbReference>
<proteinExistence type="predicted"/>
<dbReference type="InterPro" id="IPR019734">
    <property type="entry name" value="TPR_rpt"/>
</dbReference>
<dbReference type="PANTHER" id="PTHR45586">
    <property type="entry name" value="TPR REPEAT-CONTAINING PROTEIN PA4667"/>
    <property type="match status" value="1"/>
</dbReference>
<evidence type="ECO:0000256" key="3">
    <source>
        <dbReference type="PROSITE-ProRule" id="PRU00339"/>
    </source>
</evidence>
<dbReference type="Proteomes" id="UP001634747">
    <property type="component" value="Unassembled WGS sequence"/>
</dbReference>
<sequence length="697" mass="76792">MTGPHRSTPIRIAALALAAISALPIAAQKQDPAPAASAGVATVPSNNGRSSAYYHYGLAQIYEDLATTQGRSDYATQAIEQYKLALSADPSSKMLQDGLAELYFKVGRIREAVQVAQDQVKQSPDDVEAHRLLGRIYFRSLGDVQNGQQSQMLTLATTEYETLVKLEPDSVENHLLLGQLYELAHNSSKAEAQFKAAQALDSGSEDSLLNLARLYSEQGDLQRVVTTLSAVPPEDRTSRMELALGGTYDQLHKPKEAAAAYQRAIDDDPDNLDARRGLASALLTDGQLDAAQDQLKQIVAAEPQDAQSYIRLSEVQRRKGSYDQALTTIKKAEALVPDSLELNYNEALIYDSLGRYSDAEQVLKTALAGPAKYDPNATDGDKTNRGLFLERLGNLYREQGRTADAAAVYEQMVQLGGDLRERGYSDEVDTYRDVHDYAKALQVAQAAATALPKDSDIQTLYAGQLLDTGKVDEAFAIANKQLTGKKEDRGVYLTIAQMYFRLKKYPEAIAAIEKAEVFSQKPDDKIYPLFLRGSIADKQNNIDEAEKDLKALLAIDPNNAAALNSLGYMYADRGVKLTEATAMLKKAVELDPQNYAYLDSLGWAYFKSGQYAMAETELQQAVDRNPNDPTLHDHLGQAMERNGKLKLAVAQWERAQTEYARSLPADIEQDDVTKLHKRLDTARVKLAKNSRETRLTP</sequence>
<gene>
    <name evidence="5" type="ORF">ACK2TP_06125</name>
</gene>
<keyword evidence="1" id="KW-0677">Repeat</keyword>
<dbReference type="Pfam" id="PF12895">
    <property type="entry name" value="ANAPC3"/>
    <property type="match status" value="1"/>
</dbReference>
<accession>A0ABW9KJ72</accession>
<feature type="repeat" description="TPR" evidence="3">
    <location>
        <begin position="306"/>
        <end position="339"/>
    </location>
</feature>
<dbReference type="Gene3D" id="1.25.40.10">
    <property type="entry name" value="Tetratricopeptide repeat domain"/>
    <property type="match status" value="5"/>
</dbReference>
<feature type="chain" id="PRO_5046284476" evidence="4">
    <location>
        <begin position="30"/>
        <end position="697"/>
    </location>
</feature>
<keyword evidence="4" id="KW-0732">Signal</keyword>
<comment type="caution">
    <text evidence="5">The sequence shown here is derived from an EMBL/GenBank/DDBJ whole genome shotgun (WGS) entry which is preliminary data.</text>
</comment>
<dbReference type="EMBL" id="JBJYXY010000001">
    <property type="protein sequence ID" value="MFN2975333.1"/>
    <property type="molecule type" value="Genomic_DNA"/>
</dbReference>
<dbReference type="Pfam" id="PF13432">
    <property type="entry name" value="TPR_16"/>
    <property type="match status" value="1"/>
</dbReference>
<dbReference type="PANTHER" id="PTHR45586:SF1">
    <property type="entry name" value="LIPOPOLYSACCHARIDE ASSEMBLY PROTEIN B"/>
    <property type="match status" value="1"/>
</dbReference>
<dbReference type="InterPro" id="IPR011990">
    <property type="entry name" value="TPR-like_helical_dom_sf"/>
</dbReference>
<evidence type="ECO:0000256" key="1">
    <source>
        <dbReference type="ARBA" id="ARBA00022737"/>
    </source>
</evidence>
<reference evidence="5 6" key="1">
    <citation type="submission" date="2024-12" db="EMBL/GenBank/DDBJ databases">
        <authorList>
            <person name="Lee Y."/>
        </authorList>
    </citation>
    <scope>NUCLEOTIDE SEQUENCE [LARGE SCALE GENOMIC DNA]</scope>
    <source>
        <strain evidence="5 6">03SUJ4</strain>
    </source>
</reference>
<dbReference type="Pfam" id="PF14559">
    <property type="entry name" value="TPR_19"/>
    <property type="match status" value="4"/>
</dbReference>
<dbReference type="PROSITE" id="PS50005">
    <property type="entry name" value="TPR"/>
    <property type="match status" value="3"/>
</dbReference>
<dbReference type="InterPro" id="IPR051012">
    <property type="entry name" value="CellSynth/LPSAsmb/PSIAsmb"/>
</dbReference>
<evidence type="ECO:0000313" key="6">
    <source>
        <dbReference type="Proteomes" id="UP001634747"/>
    </source>
</evidence>
<evidence type="ECO:0000313" key="5">
    <source>
        <dbReference type="EMBL" id="MFN2975333.1"/>
    </source>
</evidence>
<feature type="signal peptide" evidence="4">
    <location>
        <begin position="1"/>
        <end position="29"/>
    </location>
</feature>
<dbReference type="Pfam" id="PF13181">
    <property type="entry name" value="TPR_8"/>
    <property type="match status" value="1"/>
</dbReference>
<organism evidence="5 6">
    <name type="scientific">Terriglobus aquaticus</name>
    <dbReference type="NCBI Taxonomy" id="940139"/>
    <lineage>
        <taxon>Bacteria</taxon>
        <taxon>Pseudomonadati</taxon>
        <taxon>Acidobacteriota</taxon>
        <taxon>Terriglobia</taxon>
        <taxon>Terriglobales</taxon>
        <taxon>Acidobacteriaceae</taxon>
        <taxon>Terriglobus</taxon>
    </lineage>
</organism>
<keyword evidence="6" id="KW-1185">Reference proteome</keyword>
<keyword evidence="2 3" id="KW-0802">TPR repeat</keyword>
<feature type="repeat" description="TPR" evidence="3">
    <location>
        <begin position="595"/>
        <end position="628"/>
    </location>
</feature>
<name>A0ABW9KJ72_9BACT</name>
<feature type="repeat" description="TPR" evidence="3">
    <location>
        <begin position="238"/>
        <end position="271"/>
    </location>
</feature>
<dbReference type="RefSeq" id="WP_263413139.1">
    <property type="nucleotide sequence ID" value="NZ_BAABBH010000001.1"/>
</dbReference>
<evidence type="ECO:0000256" key="2">
    <source>
        <dbReference type="ARBA" id="ARBA00022803"/>
    </source>
</evidence>
<dbReference type="SMART" id="SM00028">
    <property type="entry name" value="TPR"/>
    <property type="match status" value="12"/>
</dbReference>
<protein>
    <submittedName>
        <fullName evidence="5">Tetratricopeptide repeat protein</fullName>
    </submittedName>
</protein>